<protein>
    <submittedName>
        <fullName evidence="2">Uncharacterized protein</fullName>
    </submittedName>
</protein>
<evidence type="ECO:0000313" key="2">
    <source>
        <dbReference type="EMBL" id="GHI59934.1"/>
    </source>
</evidence>
<proteinExistence type="predicted"/>
<accession>A0ABQ3RVP6</accession>
<keyword evidence="3" id="KW-1185">Reference proteome</keyword>
<evidence type="ECO:0000313" key="3">
    <source>
        <dbReference type="Proteomes" id="UP000649259"/>
    </source>
</evidence>
<organism evidence="2 3">
    <name type="scientific">Streptomyces asoensis</name>
    <dbReference type="NCBI Taxonomy" id="249586"/>
    <lineage>
        <taxon>Bacteria</taxon>
        <taxon>Bacillati</taxon>
        <taxon>Actinomycetota</taxon>
        <taxon>Actinomycetes</taxon>
        <taxon>Kitasatosporales</taxon>
        <taxon>Streptomycetaceae</taxon>
        <taxon>Streptomyces</taxon>
    </lineage>
</organism>
<dbReference type="EMBL" id="BNEB01000002">
    <property type="protein sequence ID" value="GHI59934.1"/>
    <property type="molecule type" value="Genomic_DNA"/>
</dbReference>
<gene>
    <name evidence="2" type="ORF">Saso_15840</name>
</gene>
<sequence length="74" mass="7376">MAGAGGGPPHRRDTGPPRVTPVGTHGTGRMAAPLRVFIRVAPAGTAPPGGRNVDATSFSLACGAERLSNGGQRC</sequence>
<name>A0ABQ3RVP6_9ACTN</name>
<reference evidence="3" key="1">
    <citation type="submission" date="2023-07" db="EMBL/GenBank/DDBJ databases">
        <title>Whole genome shotgun sequence of Streptomyces cacaoi subsp. asoensis NBRC 13813.</title>
        <authorList>
            <person name="Komaki H."/>
            <person name="Tamura T."/>
        </authorList>
    </citation>
    <scope>NUCLEOTIDE SEQUENCE [LARGE SCALE GENOMIC DNA]</scope>
    <source>
        <strain evidence="3">NBRC 13813</strain>
    </source>
</reference>
<feature type="region of interest" description="Disordered" evidence="1">
    <location>
        <begin position="1"/>
        <end position="30"/>
    </location>
</feature>
<comment type="caution">
    <text evidence="2">The sequence shown here is derived from an EMBL/GenBank/DDBJ whole genome shotgun (WGS) entry which is preliminary data.</text>
</comment>
<dbReference type="Proteomes" id="UP000649259">
    <property type="component" value="Unassembled WGS sequence"/>
</dbReference>
<evidence type="ECO:0000256" key="1">
    <source>
        <dbReference type="SAM" id="MobiDB-lite"/>
    </source>
</evidence>